<sequence length="69" mass="8015">MRETISRASGAAPRLLSFRRRRRSHLASSVQHKAGGMTAFLDKFRGDAVAFTELRREIWLARNRRDEDE</sequence>
<protein>
    <submittedName>
        <fullName evidence="1">Uncharacterized protein</fullName>
    </submittedName>
</protein>
<evidence type="ECO:0000313" key="2">
    <source>
        <dbReference type="Proteomes" id="UP000735302"/>
    </source>
</evidence>
<reference evidence="1 2" key="1">
    <citation type="journal article" date="2021" name="Elife">
        <title>Chloroplast acquisition without the gene transfer in kleptoplastic sea slugs, Plakobranchus ocellatus.</title>
        <authorList>
            <person name="Maeda T."/>
            <person name="Takahashi S."/>
            <person name="Yoshida T."/>
            <person name="Shimamura S."/>
            <person name="Takaki Y."/>
            <person name="Nagai Y."/>
            <person name="Toyoda A."/>
            <person name="Suzuki Y."/>
            <person name="Arimoto A."/>
            <person name="Ishii H."/>
            <person name="Satoh N."/>
            <person name="Nishiyama T."/>
            <person name="Hasebe M."/>
            <person name="Maruyama T."/>
            <person name="Minagawa J."/>
            <person name="Obokata J."/>
            <person name="Shigenobu S."/>
        </authorList>
    </citation>
    <scope>NUCLEOTIDE SEQUENCE [LARGE SCALE GENOMIC DNA]</scope>
</reference>
<comment type="caution">
    <text evidence="1">The sequence shown here is derived from an EMBL/GenBank/DDBJ whole genome shotgun (WGS) entry which is preliminary data.</text>
</comment>
<organism evidence="1 2">
    <name type="scientific">Plakobranchus ocellatus</name>
    <dbReference type="NCBI Taxonomy" id="259542"/>
    <lineage>
        <taxon>Eukaryota</taxon>
        <taxon>Metazoa</taxon>
        <taxon>Spiralia</taxon>
        <taxon>Lophotrochozoa</taxon>
        <taxon>Mollusca</taxon>
        <taxon>Gastropoda</taxon>
        <taxon>Heterobranchia</taxon>
        <taxon>Euthyneura</taxon>
        <taxon>Panpulmonata</taxon>
        <taxon>Sacoglossa</taxon>
        <taxon>Placobranchoidea</taxon>
        <taxon>Plakobranchidae</taxon>
        <taxon>Plakobranchus</taxon>
    </lineage>
</organism>
<dbReference type="Proteomes" id="UP000735302">
    <property type="component" value="Unassembled WGS sequence"/>
</dbReference>
<accession>A0AAV3XYG6</accession>
<gene>
    <name evidence="1" type="ORF">PoB_000131900</name>
</gene>
<evidence type="ECO:0000313" key="1">
    <source>
        <dbReference type="EMBL" id="GFN74813.1"/>
    </source>
</evidence>
<name>A0AAV3XYG6_9GAST</name>
<dbReference type="EMBL" id="BLXT01000167">
    <property type="protein sequence ID" value="GFN74813.1"/>
    <property type="molecule type" value="Genomic_DNA"/>
</dbReference>
<keyword evidence="2" id="KW-1185">Reference proteome</keyword>
<dbReference type="AlphaFoldDB" id="A0AAV3XYG6"/>
<proteinExistence type="predicted"/>